<dbReference type="Proteomes" id="UP000030017">
    <property type="component" value="Unassembled WGS sequence"/>
</dbReference>
<organism evidence="1 2">
    <name type="scientific">Lysobacter concretionis Ko07 = DSM 16239</name>
    <dbReference type="NCBI Taxonomy" id="1122185"/>
    <lineage>
        <taxon>Bacteria</taxon>
        <taxon>Pseudomonadati</taxon>
        <taxon>Pseudomonadota</taxon>
        <taxon>Gammaproteobacteria</taxon>
        <taxon>Lysobacterales</taxon>
        <taxon>Lysobacteraceae</taxon>
        <taxon>Novilysobacter</taxon>
    </lineage>
</organism>
<comment type="caution">
    <text evidence="1">The sequence shown here is derived from an EMBL/GenBank/DDBJ whole genome shotgun (WGS) entry which is preliminary data.</text>
</comment>
<dbReference type="EMBL" id="AVPS01000003">
    <property type="protein sequence ID" value="KGM52295.1"/>
    <property type="molecule type" value="Genomic_DNA"/>
</dbReference>
<dbReference type="AlphaFoldDB" id="A0A0A0EQ08"/>
<gene>
    <name evidence="1" type="ORF">N792_04065</name>
</gene>
<keyword evidence="2" id="KW-1185">Reference proteome</keyword>
<dbReference type="STRING" id="1122185.N792_04065"/>
<dbReference type="RefSeq" id="WP_036192563.1">
    <property type="nucleotide sequence ID" value="NZ_AVPS01000003.1"/>
</dbReference>
<accession>A0A0A0EQ08</accession>
<dbReference type="OrthoDB" id="6025662at2"/>
<dbReference type="eggNOG" id="ENOG5031FQ9">
    <property type="taxonomic scope" value="Bacteria"/>
</dbReference>
<protein>
    <submittedName>
        <fullName evidence="1">Uncharacterized protein</fullName>
    </submittedName>
</protein>
<evidence type="ECO:0000313" key="1">
    <source>
        <dbReference type="EMBL" id="KGM52295.1"/>
    </source>
</evidence>
<reference evidence="1 2" key="1">
    <citation type="submission" date="2013-08" db="EMBL/GenBank/DDBJ databases">
        <title>Genome sequencing of Lysobacter.</title>
        <authorList>
            <person name="Zhang S."/>
            <person name="Wang G."/>
        </authorList>
    </citation>
    <scope>NUCLEOTIDE SEQUENCE [LARGE SCALE GENOMIC DNA]</scope>
    <source>
        <strain evidence="1 2">Ko07</strain>
    </source>
</reference>
<sequence>MKLQVQAQTLRFRIDEAELAVLLAEGQAGSRTVLPQGAAFELVIKLDASAAPTLDVAPGVWRLVLPRDAVVAYVDTLPCREGLAFELPLEAGDQRLTLAFEVDVRDSVRARGVIRRSGNPTRPT</sequence>
<evidence type="ECO:0000313" key="2">
    <source>
        <dbReference type="Proteomes" id="UP000030017"/>
    </source>
</evidence>
<name>A0A0A0EQ08_9GAMM</name>
<proteinExistence type="predicted"/>